<proteinExistence type="predicted"/>
<evidence type="ECO:0000313" key="2">
    <source>
        <dbReference type="EMBL" id="CAI8005807.1"/>
    </source>
</evidence>
<sequence length="167" mass="18761">MGGIDMAHTPKQLGHLVIKVRDIERSVDFYTNVLGLTVMTGRPGGMTFLSADTTMSHELALVPLGMDAPGPEDRRVGMAHMAWQMNSFRDLKELYQRCKDHGVRFKRLGDHGISMGVYIFDPDDNEIEIYYEAPEAEWGNKEGFLFDGNFPWQLEPIEEPAAVGADD</sequence>
<keyword evidence="3" id="KW-1185">Reference proteome</keyword>
<accession>A0AA35R8W2</accession>
<evidence type="ECO:0000259" key="1">
    <source>
        <dbReference type="PROSITE" id="PS51819"/>
    </source>
</evidence>
<dbReference type="Proteomes" id="UP001174909">
    <property type="component" value="Unassembled WGS sequence"/>
</dbReference>
<name>A0AA35R8W2_GEOBA</name>
<dbReference type="InterPro" id="IPR004360">
    <property type="entry name" value="Glyas_Fos-R_dOase_dom"/>
</dbReference>
<dbReference type="SUPFAM" id="SSF54593">
    <property type="entry name" value="Glyoxalase/Bleomycin resistance protein/Dihydroxybiphenyl dioxygenase"/>
    <property type="match status" value="1"/>
</dbReference>
<feature type="domain" description="VOC" evidence="1">
    <location>
        <begin position="12"/>
        <end position="132"/>
    </location>
</feature>
<comment type="caution">
    <text evidence="2">The sequence shown here is derived from an EMBL/GenBank/DDBJ whole genome shotgun (WGS) entry which is preliminary data.</text>
</comment>
<dbReference type="Gene3D" id="3.10.180.10">
    <property type="entry name" value="2,3-Dihydroxybiphenyl 1,2-Dioxygenase, domain 1"/>
    <property type="match status" value="1"/>
</dbReference>
<evidence type="ECO:0000313" key="3">
    <source>
        <dbReference type="Proteomes" id="UP001174909"/>
    </source>
</evidence>
<organism evidence="2 3">
    <name type="scientific">Geodia barretti</name>
    <name type="common">Barrett's horny sponge</name>
    <dbReference type="NCBI Taxonomy" id="519541"/>
    <lineage>
        <taxon>Eukaryota</taxon>
        <taxon>Metazoa</taxon>
        <taxon>Porifera</taxon>
        <taxon>Demospongiae</taxon>
        <taxon>Heteroscleromorpha</taxon>
        <taxon>Tetractinellida</taxon>
        <taxon>Astrophorina</taxon>
        <taxon>Geodiidae</taxon>
        <taxon>Geodia</taxon>
    </lineage>
</organism>
<dbReference type="InterPro" id="IPR037523">
    <property type="entry name" value="VOC_core"/>
</dbReference>
<dbReference type="PANTHER" id="PTHR43279:SF1">
    <property type="entry name" value="CATECHOL-2,3-DIOXYGENASE"/>
    <property type="match status" value="1"/>
</dbReference>
<dbReference type="AlphaFoldDB" id="A0AA35R8W2"/>
<reference evidence="2" key="1">
    <citation type="submission" date="2023-03" db="EMBL/GenBank/DDBJ databases">
        <authorList>
            <person name="Steffen K."/>
            <person name="Cardenas P."/>
        </authorList>
    </citation>
    <scope>NUCLEOTIDE SEQUENCE</scope>
</reference>
<gene>
    <name evidence="2" type="ORF">GBAR_LOCUS4410</name>
</gene>
<dbReference type="EMBL" id="CASHTH010000636">
    <property type="protein sequence ID" value="CAI8005807.1"/>
    <property type="molecule type" value="Genomic_DNA"/>
</dbReference>
<dbReference type="PROSITE" id="PS51819">
    <property type="entry name" value="VOC"/>
    <property type="match status" value="1"/>
</dbReference>
<protein>
    <submittedName>
        <fullName evidence="2">Catechol-2,3-dioxygenase</fullName>
    </submittedName>
</protein>
<dbReference type="InterPro" id="IPR029068">
    <property type="entry name" value="Glyas_Bleomycin-R_OHBP_Dase"/>
</dbReference>
<dbReference type="Pfam" id="PF00903">
    <property type="entry name" value="Glyoxalase"/>
    <property type="match status" value="1"/>
</dbReference>
<dbReference type="PANTHER" id="PTHR43279">
    <property type="entry name" value="CATECHOL-2,3-DIOXYGENASE"/>
    <property type="match status" value="1"/>
</dbReference>